<sequence>MLSKALKELETNRLVKRTVIDRHPIIINYEFPEHGIKLTSVIRNLSEWGAQHRREIIRSSSQTTLGNA</sequence>
<feature type="domain" description="HTH hxlR-type" evidence="1">
    <location>
        <begin position="1"/>
        <end position="57"/>
    </location>
</feature>
<dbReference type="InterPro" id="IPR036390">
    <property type="entry name" value="WH_DNA-bd_sf"/>
</dbReference>
<dbReference type="PROSITE" id="PS51118">
    <property type="entry name" value="HTH_HXLR"/>
    <property type="match status" value="1"/>
</dbReference>
<dbReference type="Pfam" id="PF01638">
    <property type="entry name" value="HxlR"/>
    <property type="match status" value="1"/>
</dbReference>
<keyword evidence="3" id="KW-1185">Reference proteome</keyword>
<gene>
    <name evidence="2" type="ORF">ACFSC2_21400</name>
</gene>
<dbReference type="InterPro" id="IPR002577">
    <property type="entry name" value="HTH_HxlR"/>
</dbReference>
<accession>A0ABW4HIL2</accession>
<evidence type="ECO:0000259" key="1">
    <source>
        <dbReference type="PROSITE" id="PS51118"/>
    </source>
</evidence>
<evidence type="ECO:0000313" key="2">
    <source>
        <dbReference type="EMBL" id="MFD1605306.1"/>
    </source>
</evidence>
<evidence type="ECO:0000313" key="3">
    <source>
        <dbReference type="Proteomes" id="UP001597138"/>
    </source>
</evidence>
<protein>
    <submittedName>
        <fullName evidence="2">Winged helix-turn-helix transcriptional regulator</fullName>
    </submittedName>
</protein>
<reference evidence="3" key="1">
    <citation type="journal article" date="2019" name="Int. J. Syst. Evol. Microbiol.">
        <title>The Global Catalogue of Microorganisms (GCM) 10K type strain sequencing project: providing services to taxonomists for standard genome sequencing and annotation.</title>
        <authorList>
            <consortium name="The Broad Institute Genomics Platform"/>
            <consortium name="The Broad Institute Genome Sequencing Center for Infectious Disease"/>
            <person name="Wu L."/>
            <person name="Ma J."/>
        </authorList>
    </citation>
    <scope>NUCLEOTIDE SEQUENCE [LARGE SCALE GENOMIC DNA]</scope>
    <source>
        <strain evidence="3">CCUG 70865</strain>
    </source>
</reference>
<dbReference type="InterPro" id="IPR036388">
    <property type="entry name" value="WH-like_DNA-bd_sf"/>
</dbReference>
<dbReference type="EMBL" id="JBHUDZ010000018">
    <property type="protein sequence ID" value="MFD1605306.1"/>
    <property type="molecule type" value="Genomic_DNA"/>
</dbReference>
<dbReference type="Proteomes" id="UP001597138">
    <property type="component" value="Unassembled WGS sequence"/>
</dbReference>
<dbReference type="RefSeq" id="WP_379814301.1">
    <property type="nucleotide sequence ID" value="NZ_JBHUDZ010000018.1"/>
</dbReference>
<dbReference type="SUPFAM" id="SSF46785">
    <property type="entry name" value="Winged helix' DNA-binding domain"/>
    <property type="match status" value="1"/>
</dbReference>
<proteinExistence type="predicted"/>
<organism evidence="2 3">
    <name type="scientific">Flavobacterium artemisiae</name>
    <dbReference type="NCBI Taxonomy" id="2126556"/>
    <lineage>
        <taxon>Bacteria</taxon>
        <taxon>Pseudomonadati</taxon>
        <taxon>Bacteroidota</taxon>
        <taxon>Flavobacteriia</taxon>
        <taxon>Flavobacteriales</taxon>
        <taxon>Flavobacteriaceae</taxon>
        <taxon>Flavobacterium</taxon>
    </lineage>
</organism>
<name>A0ABW4HIL2_9FLAO</name>
<comment type="caution">
    <text evidence="2">The sequence shown here is derived from an EMBL/GenBank/DDBJ whole genome shotgun (WGS) entry which is preliminary data.</text>
</comment>
<dbReference type="Gene3D" id="1.10.10.10">
    <property type="entry name" value="Winged helix-like DNA-binding domain superfamily/Winged helix DNA-binding domain"/>
    <property type="match status" value="1"/>
</dbReference>